<reference evidence="3" key="1">
    <citation type="submission" date="2018-06" db="EMBL/GenBank/DDBJ databases">
        <authorList>
            <person name="Zhirakovskaya E."/>
        </authorList>
    </citation>
    <scope>NUCLEOTIDE SEQUENCE</scope>
</reference>
<dbReference type="PANTHER" id="PTHR33308">
    <property type="entry name" value="PEPTIDOGLYCAN HYDROLASE FLGJ"/>
    <property type="match status" value="1"/>
</dbReference>
<keyword evidence="3" id="KW-0966">Cell projection</keyword>
<dbReference type="InterPro" id="IPR051056">
    <property type="entry name" value="Glycosyl_Hydrolase_73"/>
</dbReference>
<proteinExistence type="predicted"/>
<evidence type="ECO:0000256" key="1">
    <source>
        <dbReference type="ARBA" id="ARBA00022801"/>
    </source>
</evidence>
<feature type="domain" description="Flagellar protein FlgJ N-terminal" evidence="2">
    <location>
        <begin position="56"/>
        <end position="105"/>
    </location>
</feature>
<name>A0A3B0WCQ8_9ZZZZ</name>
<dbReference type="Pfam" id="PF10135">
    <property type="entry name" value="Rod-binding"/>
    <property type="match status" value="1"/>
</dbReference>
<protein>
    <submittedName>
        <fullName evidence="3">Flagellar protein FlgJ [peptidoglycan hydrolase]</fullName>
    </submittedName>
</protein>
<dbReference type="EMBL" id="UOFD01000057">
    <property type="protein sequence ID" value="VAW53091.1"/>
    <property type="molecule type" value="Genomic_DNA"/>
</dbReference>
<evidence type="ECO:0000259" key="2">
    <source>
        <dbReference type="Pfam" id="PF10135"/>
    </source>
</evidence>
<keyword evidence="1 3" id="KW-0378">Hydrolase</keyword>
<sequence length="174" mass="19403">MDSIQNISDAGLYTDFNGLQKLRAKVSGGEKTEESQAASKEVAEQFESLFLQMMLKSMRDATVTGDSEESQQTRFYQEMFDKQIALDLANNNNGGGIGIAAMLERDMLEKDMGEKDMEKKEIGGSQQQNLDKEKAENNVVNTLSNNISHSIALVRNQINFANATLQTNNIREQE</sequence>
<accession>A0A3B0WCQ8</accession>
<organism evidence="3">
    <name type="scientific">hydrothermal vent metagenome</name>
    <dbReference type="NCBI Taxonomy" id="652676"/>
    <lineage>
        <taxon>unclassified sequences</taxon>
        <taxon>metagenomes</taxon>
        <taxon>ecological metagenomes</taxon>
    </lineage>
</organism>
<keyword evidence="3" id="KW-0969">Cilium</keyword>
<dbReference type="GO" id="GO:0016787">
    <property type="term" value="F:hydrolase activity"/>
    <property type="evidence" value="ECO:0007669"/>
    <property type="project" value="UniProtKB-KW"/>
</dbReference>
<dbReference type="InterPro" id="IPR019301">
    <property type="entry name" value="Flagellar_prot_FlgJ_N"/>
</dbReference>
<gene>
    <name evidence="3" type="ORF">MNBD_GAMMA06-1955</name>
</gene>
<keyword evidence="3" id="KW-0282">Flagellum</keyword>
<dbReference type="AlphaFoldDB" id="A0A3B0WCQ8"/>
<dbReference type="PANTHER" id="PTHR33308:SF9">
    <property type="entry name" value="PEPTIDOGLYCAN HYDROLASE FLGJ"/>
    <property type="match status" value="1"/>
</dbReference>
<dbReference type="PRINTS" id="PR01002">
    <property type="entry name" value="FLGFLGJ"/>
</dbReference>
<evidence type="ECO:0000313" key="3">
    <source>
        <dbReference type="EMBL" id="VAW53091.1"/>
    </source>
</evidence>